<dbReference type="EMBL" id="PNBA02000011">
    <property type="protein sequence ID" value="KAG6407142.1"/>
    <property type="molecule type" value="Genomic_DNA"/>
</dbReference>
<name>A0A8X8ZJC4_SALSN</name>
<gene>
    <name evidence="1" type="ORF">SASPL_130126</name>
</gene>
<accession>A0A8X8ZJC4</accession>
<comment type="caution">
    <text evidence="1">The sequence shown here is derived from an EMBL/GenBank/DDBJ whole genome shotgun (WGS) entry which is preliminary data.</text>
</comment>
<evidence type="ECO:0000313" key="1">
    <source>
        <dbReference type="EMBL" id="KAG6407142.1"/>
    </source>
</evidence>
<dbReference type="Proteomes" id="UP000298416">
    <property type="component" value="Unassembled WGS sequence"/>
</dbReference>
<sequence>MDDMESIEKLEKWTIDQQKHAINAVINIGAGNEEVVELKRLLKDEVCLRKATEDEIHNLSNQLFRFSKMEVWTAGGNSDGSSLQQEEVRYLRSELAQISIEANLVCWFPEFNVPGEIAYNKMNLFGSAEDNSTDSYLLKEYFLFVVSNLVVVSFDPSNGRLVLLMLLRVAEVGSGLFDDSVRRVGGGRGGLELRKQGMEAVYRLNVGGSSIRLWRA</sequence>
<reference evidence="1" key="2">
    <citation type="submission" date="2020-08" db="EMBL/GenBank/DDBJ databases">
        <title>Plant Genome Project.</title>
        <authorList>
            <person name="Zhang R.-G."/>
        </authorList>
    </citation>
    <scope>NUCLEOTIDE SEQUENCE</scope>
    <source>
        <strain evidence="1">Huo1</strain>
        <tissue evidence="1">Leaf</tissue>
    </source>
</reference>
<evidence type="ECO:0000313" key="2">
    <source>
        <dbReference type="Proteomes" id="UP000298416"/>
    </source>
</evidence>
<protein>
    <submittedName>
        <fullName evidence="1">Uncharacterized protein</fullName>
    </submittedName>
</protein>
<dbReference type="AlphaFoldDB" id="A0A8X8ZJC4"/>
<proteinExistence type="predicted"/>
<keyword evidence="2" id="KW-1185">Reference proteome</keyword>
<organism evidence="1">
    <name type="scientific">Salvia splendens</name>
    <name type="common">Scarlet sage</name>
    <dbReference type="NCBI Taxonomy" id="180675"/>
    <lineage>
        <taxon>Eukaryota</taxon>
        <taxon>Viridiplantae</taxon>
        <taxon>Streptophyta</taxon>
        <taxon>Embryophyta</taxon>
        <taxon>Tracheophyta</taxon>
        <taxon>Spermatophyta</taxon>
        <taxon>Magnoliopsida</taxon>
        <taxon>eudicotyledons</taxon>
        <taxon>Gunneridae</taxon>
        <taxon>Pentapetalae</taxon>
        <taxon>asterids</taxon>
        <taxon>lamiids</taxon>
        <taxon>Lamiales</taxon>
        <taxon>Lamiaceae</taxon>
        <taxon>Nepetoideae</taxon>
        <taxon>Mentheae</taxon>
        <taxon>Salviinae</taxon>
        <taxon>Salvia</taxon>
        <taxon>Salvia subgen. Calosphace</taxon>
        <taxon>core Calosphace</taxon>
    </lineage>
</organism>
<reference evidence="1" key="1">
    <citation type="submission" date="2018-01" db="EMBL/GenBank/DDBJ databases">
        <authorList>
            <person name="Mao J.F."/>
        </authorList>
    </citation>
    <scope>NUCLEOTIDE SEQUENCE</scope>
    <source>
        <strain evidence="1">Huo1</strain>
        <tissue evidence="1">Leaf</tissue>
    </source>
</reference>